<dbReference type="OMA" id="QTYHKNR"/>
<name>W7K0A1_PLAFO</name>
<accession>W7K0A1</accession>
<feature type="region of interest" description="Disordered" evidence="2">
    <location>
        <begin position="172"/>
        <end position="195"/>
    </location>
</feature>
<feature type="compositionally biased region" description="Low complexity" evidence="2">
    <location>
        <begin position="1"/>
        <end position="19"/>
    </location>
</feature>
<dbReference type="EMBL" id="KE123733">
    <property type="protein sequence ID" value="EWC90683.1"/>
    <property type="molecule type" value="Genomic_DNA"/>
</dbReference>
<organism evidence="3 4">
    <name type="scientific">Plasmodium falciparum (isolate NF54)</name>
    <dbReference type="NCBI Taxonomy" id="5843"/>
    <lineage>
        <taxon>Eukaryota</taxon>
        <taxon>Sar</taxon>
        <taxon>Alveolata</taxon>
        <taxon>Apicomplexa</taxon>
        <taxon>Aconoidasida</taxon>
        <taxon>Haemosporida</taxon>
        <taxon>Plasmodiidae</taxon>
        <taxon>Plasmodium</taxon>
        <taxon>Plasmodium (Laverania)</taxon>
    </lineage>
</organism>
<proteinExistence type="predicted"/>
<gene>
    <name evidence="3" type="ORF">PFNF54_00582</name>
</gene>
<evidence type="ECO:0000256" key="2">
    <source>
        <dbReference type="SAM" id="MobiDB-lite"/>
    </source>
</evidence>
<protein>
    <submittedName>
        <fullName evidence="3">Uncharacterized protein</fullName>
    </submittedName>
</protein>
<evidence type="ECO:0000313" key="4">
    <source>
        <dbReference type="Proteomes" id="UP000030673"/>
    </source>
</evidence>
<feature type="coiled-coil region" evidence="1">
    <location>
        <begin position="312"/>
        <end position="339"/>
    </location>
</feature>
<reference evidence="3 4" key="1">
    <citation type="submission" date="2013-02" db="EMBL/GenBank/DDBJ databases">
        <title>The Genome Sequence of Plasmodium falciparum NF54.</title>
        <authorList>
            <consortium name="The Broad Institute Genome Sequencing Platform"/>
            <consortium name="The Broad Institute Genome Sequencing Center for Infectious Disease"/>
            <person name="Neafsey D."/>
            <person name="Cheeseman I."/>
            <person name="Volkman S."/>
            <person name="Adams J."/>
            <person name="Walker B."/>
            <person name="Young S.K."/>
            <person name="Zeng Q."/>
            <person name="Gargeya S."/>
            <person name="Fitzgerald M."/>
            <person name="Haas B."/>
            <person name="Abouelleil A."/>
            <person name="Alvarado L."/>
            <person name="Arachchi H.M."/>
            <person name="Berlin A.M."/>
            <person name="Chapman S.B."/>
            <person name="Dewar J."/>
            <person name="Goldberg J."/>
            <person name="Griggs A."/>
            <person name="Gujja S."/>
            <person name="Hansen M."/>
            <person name="Howarth C."/>
            <person name="Imamovic A."/>
            <person name="Larimer J."/>
            <person name="McCowan C."/>
            <person name="Murphy C."/>
            <person name="Neiman D."/>
            <person name="Pearson M."/>
            <person name="Priest M."/>
            <person name="Roberts A."/>
            <person name="Saif S."/>
            <person name="Shea T."/>
            <person name="Sisk P."/>
            <person name="Sykes S."/>
            <person name="Wortman J."/>
            <person name="Nusbaum C."/>
            <person name="Birren B."/>
        </authorList>
    </citation>
    <scope>NUCLEOTIDE SEQUENCE [LARGE SCALE GENOMIC DNA]</scope>
    <source>
        <strain evidence="3 4">NF54</strain>
    </source>
</reference>
<feature type="region of interest" description="Disordered" evidence="2">
    <location>
        <begin position="696"/>
        <end position="737"/>
    </location>
</feature>
<keyword evidence="4" id="KW-1185">Reference proteome</keyword>
<dbReference type="Proteomes" id="UP000030673">
    <property type="component" value="Unassembled WGS sequence"/>
</dbReference>
<keyword evidence="1" id="KW-0175">Coiled coil</keyword>
<evidence type="ECO:0000313" key="3">
    <source>
        <dbReference type="EMBL" id="EWC90683.1"/>
    </source>
</evidence>
<feature type="region of interest" description="Disordered" evidence="2">
    <location>
        <begin position="1"/>
        <end position="35"/>
    </location>
</feature>
<feature type="compositionally biased region" description="Polar residues" evidence="2">
    <location>
        <begin position="176"/>
        <end position="190"/>
    </location>
</feature>
<evidence type="ECO:0000256" key="1">
    <source>
        <dbReference type="SAM" id="Coils"/>
    </source>
</evidence>
<dbReference type="AlphaFoldDB" id="W7K0A1"/>
<sequence length="737" mass="88433">MNNNNNNNNNNINSSNNNIWKKKKNNNPNDHNKNFTKNLFFNNKDNEFKHVYEKKNMQGQRKKKNNVAYDTYDNNDIHASSQYTPFVNTFSNKDVYSNNNKYVDNTFNKKPFHNNTDNKNQGVHHNMYVTNEYNKNNFRNKGLNNNTYGKDNTYGNNTYGKDNLFNNNHNLHKIKPTNSNVYKKSTNNSKKGPYQNIYTTEDKNNKNLTNSEGSNFINTDKIYSSNINYMNSINKNDTRNVYNLYKNHYNNKTKDNNCNKRIADYSYDNNYDNNLAIYKYPKYVSSTNNNITNEDAQSKKPELDSKHYLHINEKNENNYQNIQKNLNNTQTLYNNYKNVPSERDHIHNNNNKNNVQDILSHCINVLLNDNTGLHDLKIFYETKLRERNNNELIKYVLNKINDITIKYKYHENNINFIAKEIYELQRELKNNNNAVSNFSTYNKNVRGNVYQTNKYINTNVYNHEFNKNNEEVYHQKVHNEEVYDKEIYHEEIYDKEIYNKEIYNKEIYHEEVYNKIIQHNSYNINKNNDQSFINSNVYKGKDNALVSNTKTHQGLYKLQKNTQNVNLIENKINCDIKSQNILIHKYYKKHEEYKKKWEDIIYKCKQTNVLKIFYQVEGKIKDNIKILDIFKLYLFPQNNYFHYKNVFYNNYKMITIHNVKFLFLQNLFTFHKKIKNDSLKNTQPEKDADQIIKNNLNKDKENDQDGHTNGDIEQNDKHNVRQTERQTVRQTERQTVR</sequence>